<comment type="caution">
    <text evidence="2">The sequence shown here is derived from an EMBL/GenBank/DDBJ whole genome shotgun (WGS) entry which is preliminary data.</text>
</comment>
<dbReference type="Proteomes" id="UP000309038">
    <property type="component" value="Unassembled WGS sequence"/>
</dbReference>
<protein>
    <submittedName>
        <fullName evidence="2">Uncharacterized protein</fullName>
    </submittedName>
</protein>
<feature type="compositionally biased region" description="Polar residues" evidence="1">
    <location>
        <begin position="74"/>
        <end position="99"/>
    </location>
</feature>
<reference evidence="2 3" key="1">
    <citation type="submission" date="2019-02" db="EMBL/GenBank/DDBJ databases">
        <title>Genome sequencing of the rare red list fungi Phlebia centrifuga.</title>
        <authorList>
            <person name="Buettner E."/>
            <person name="Kellner H."/>
        </authorList>
    </citation>
    <scope>NUCLEOTIDE SEQUENCE [LARGE SCALE GENOMIC DNA]</scope>
    <source>
        <strain evidence="2 3">DSM 108282</strain>
    </source>
</reference>
<feature type="compositionally biased region" description="Basic residues" evidence="1">
    <location>
        <begin position="150"/>
        <end position="173"/>
    </location>
</feature>
<gene>
    <name evidence="2" type="ORF">EW026_g5374</name>
</gene>
<proteinExistence type="predicted"/>
<keyword evidence="3" id="KW-1185">Reference proteome</keyword>
<feature type="region of interest" description="Disordered" evidence="1">
    <location>
        <begin position="198"/>
        <end position="248"/>
    </location>
</feature>
<feature type="compositionally biased region" description="Pro residues" evidence="1">
    <location>
        <begin position="218"/>
        <end position="234"/>
    </location>
</feature>
<feature type="region of interest" description="Disordered" evidence="1">
    <location>
        <begin position="385"/>
        <end position="439"/>
    </location>
</feature>
<dbReference type="AlphaFoldDB" id="A0A4V3XA30"/>
<dbReference type="EMBL" id="SGPJ01000233">
    <property type="protein sequence ID" value="THG96462.1"/>
    <property type="molecule type" value="Genomic_DNA"/>
</dbReference>
<feature type="region of interest" description="Disordered" evidence="1">
    <location>
        <begin position="74"/>
        <end position="178"/>
    </location>
</feature>
<evidence type="ECO:0000313" key="3">
    <source>
        <dbReference type="Proteomes" id="UP000309038"/>
    </source>
</evidence>
<feature type="compositionally biased region" description="Basic and acidic residues" evidence="1">
    <location>
        <begin position="417"/>
        <end position="431"/>
    </location>
</feature>
<evidence type="ECO:0000313" key="2">
    <source>
        <dbReference type="EMBL" id="THG96462.1"/>
    </source>
</evidence>
<accession>A0A4V3XA30</accession>
<feature type="compositionally biased region" description="Polar residues" evidence="1">
    <location>
        <begin position="402"/>
        <end position="414"/>
    </location>
</feature>
<organism evidence="2 3">
    <name type="scientific">Hermanssonia centrifuga</name>
    <dbReference type="NCBI Taxonomy" id="98765"/>
    <lineage>
        <taxon>Eukaryota</taxon>
        <taxon>Fungi</taxon>
        <taxon>Dikarya</taxon>
        <taxon>Basidiomycota</taxon>
        <taxon>Agaricomycotina</taxon>
        <taxon>Agaricomycetes</taxon>
        <taxon>Polyporales</taxon>
        <taxon>Meruliaceae</taxon>
        <taxon>Hermanssonia</taxon>
    </lineage>
</organism>
<feature type="compositionally biased region" description="Basic residues" evidence="1">
    <location>
        <begin position="201"/>
        <end position="217"/>
    </location>
</feature>
<feature type="compositionally biased region" description="Polar residues" evidence="1">
    <location>
        <begin position="112"/>
        <end position="121"/>
    </location>
</feature>
<name>A0A4V3XA30_9APHY</name>
<evidence type="ECO:0000256" key="1">
    <source>
        <dbReference type="SAM" id="MobiDB-lite"/>
    </source>
</evidence>
<sequence length="499" mass="54637">MYPRLDVGIDDNHTWFQITDLLENAENVGTWLPTYIPKDETNHYASSVTEDHTATISRSYVDEQSANHALVSFSATLSESSPETTYTDSLGTPRETTQEIVLEPVPAKPGSANASQQTQAAGPSRALVDSTTPTIPDPSHTPPSSSKTGPAKRKQTVRKKPAAVPTKPKRVKPRQVSQAEIDEQMFLAELRRREQEEARALKKSVKRPRKSRAKRPIKPPSPPPVAQDDPPIPSLPMASMDHTRSSSVAELKNGLGDAMTPRASSSSRQVAYTPEVDENPADGLLQSIYPCQLQPRRCDAVQANILDTPQTWSHIVGMQTGTSREQSSGMINFAPTATTSSLSSPAPYTPPSKEFVDLTNDDAVYDLPSPNYTWQKPIVYGDWGLPVEPNCDEPPAGPAGQEQATTGSDPNASTLKRKADAAEELEGERPERRRRRYTPNEMKPAIGTLVNEERNGFRHVGSEMLGQYGRIPNAVPGPPSYFNPYPIGFCVPMLAPNRK</sequence>